<dbReference type="InParanoid" id="A0A0G4EFL4"/>
<proteinExistence type="predicted"/>
<dbReference type="VEuPathDB" id="CryptoDB:Vbra_7253"/>
<accession>A0A0G4EFL4</accession>
<dbReference type="EMBL" id="CDMY01000221">
    <property type="protein sequence ID" value="CEL94527.1"/>
    <property type="molecule type" value="Genomic_DNA"/>
</dbReference>
<sequence length="214" mass="22706">MQQAPPPGVFVNQFGQQVQWSAGFNRWHDINTGQAAVAPANFAAPAPQPNAPVVGGAAAAADGPGQAAAPLPPVAPVAHAAQEGEDPVPPPVDHPLVAAGNIYAEVAEVVDADMAANYTNLVNQQRIVQQHVGKYNGEKEGHPAEHFLTRFARTMENLDQQALGLNARDKLNALNLCLEGEPKGILERYYKNNPSLLPLRAMPTTSTGATRCRM</sequence>
<organism evidence="1 2">
    <name type="scientific">Vitrella brassicaformis (strain CCMP3155)</name>
    <dbReference type="NCBI Taxonomy" id="1169540"/>
    <lineage>
        <taxon>Eukaryota</taxon>
        <taxon>Sar</taxon>
        <taxon>Alveolata</taxon>
        <taxon>Colpodellida</taxon>
        <taxon>Vitrellaceae</taxon>
        <taxon>Vitrella</taxon>
    </lineage>
</organism>
<evidence type="ECO:0000313" key="2">
    <source>
        <dbReference type="Proteomes" id="UP000041254"/>
    </source>
</evidence>
<gene>
    <name evidence="1" type="ORF">Vbra_7253</name>
</gene>
<dbReference type="AlphaFoldDB" id="A0A0G4EFL4"/>
<evidence type="ECO:0000313" key="1">
    <source>
        <dbReference type="EMBL" id="CEL94527.1"/>
    </source>
</evidence>
<name>A0A0G4EFL4_VITBC</name>
<protein>
    <submittedName>
        <fullName evidence="1">Uncharacterized protein</fullName>
    </submittedName>
</protein>
<keyword evidence="2" id="KW-1185">Reference proteome</keyword>
<reference evidence="1 2" key="1">
    <citation type="submission" date="2014-11" db="EMBL/GenBank/DDBJ databases">
        <authorList>
            <person name="Zhu J."/>
            <person name="Qi W."/>
            <person name="Song R."/>
        </authorList>
    </citation>
    <scope>NUCLEOTIDE SEQUENCE [LARGE SCALE GENOMIC DNA]</scope>
</reference>
<dbReference type="Proteomes" id="UP000041254">
    <property type="component" value="Unassembled WGS sequence"/>
</dbReference>